<dbReference type="Gene3D" id="2.120.10.30">
    <property type="entry name" value="TolB, C-terminal domain"/>
    <property type="match status" value="1"/>
</dbReference>
<evidence type="ECO:0000256" key="2">
    <source>
        <dbReference type="SAM" id="Phobius"/>
    </source>
</evidence>
<keyword evidence="2" id="KW-1133">Transmembrane helix</keyword>
<name>A0ABQ3ZS52_9ACTN</name>
<evidence type="ECO:0000256" key="1">
    <source>
        <dbReference type="SAM" id="MobiDB-lite"/>
    </source>
</evidence>
<comment type="caution">
    <text evidence="3">The sequence shown here is derived from an EMBL/GenBank/DDBJ whole genome shotgun (WGS) entry which is preliminary data.</text>
</comment>
<keyword evidence="2" id="KW-0812">Transmembrane</keyword>
<dbReference type="Proteomes" id="UP000603200">
    <property type="component" value="Unassembled WGS sequence"/>
</dbReference>
<reference evidence="3 4" key="1">
    <citation type="submission" date="2021-01" db="EMBL/GenBank/DDBJ databases">
        <title>Whole genome shotgun sequence of Actinoplanes humidus NBRC 14915.</title>
        <authorList>
            <person name="Komaki H."/>
            <person name="Tamura T."/>
        </authorList>
    </citation>
    <scope>NUCLEOTIDE SEQUENCE [LARGE SCALE GENOMIC DNA]</scope>
    <source>
        <strain evidence="3 4">NBRC 14915</strain>
    </source>
</reference>
<organism evidence="3 4">
    <name type="scientific">Winogradskya humida</name>
    <dbReference type="NCBI Taxonomy" id="113566"/>
    <lineage>
        <taxon>Bacteria</taxon>
        <taxon>Bacillati</taxon>
        <taxon>Actinomycetota</taxon>
        <taxon>Actinomycetes</taxon>
        <taxon>Micromonosporales</taxon>
        <taxon>Micromonosporaceae</taxon>
        <taxon>Winogradskya</taxon>
    </lineage>
</organism>
<sequence length="463" mass="46898">MTRRILPDVRKSILIVLAAGLAGLAVGLIAPGNGLSGGGQLALPRRISTPYPWTPSLEQAPLRSASVLIDIDDTVGVVGDSYRRLSLTGPPGEGVLLSPDGTRVAYRVLGALVIRAVDGTSTRVFPDGSGGGAPRGWSADGTLLAVARGAELRLLEPGSGQARTVGTVPAEWDGPVAFTRAGDRLAYQVGQRMVIAGTDGAQESGFAVPAGMVLAGKGAWTPDGASLLVGAAVGDGWQFRTLRASDGSVDPAPALAVLRHAGAGRALGWRPDGTLVAVAYEPAPASSGAAPLVSGPGRVPSGTGAAEGARVRVVGLVRGEVAERSLMEVPEGVSGIDVAGQAVVRSEPAVGVAVWPVAGWWLAGVVSVVLAVAGLWRVHGRGLRERLRRALETRAARRAGKKRGPGDGGAPGWAGRKRGLGDGGGLGWGEDGRPLGDGGEVRVSGGEVPADARPAGPRTKIRE</sequence>
<dbReference type="SUPFAM" id="SSF82171">
    <property type="entry name" value="DPP6 N-terminal domain-like"/>
    <property type="match status" value="1"/>
</dbReference>
<evidence type="ECO:0000313" key="3">
    <source>
        <dbReference type="EMBL" id="GIE21388.1"/>
    </source>
</evidence>
<dbReference type="EMBL" id="BOMN01000057">
    <property type="protein sequence ID" value="GIE21388.1"/>
    <property type="molecule type" value="Genomic_DNA"/>
</dbReference>
<accession>A0ABQ3ZS52</accession>
<keyword evidence="2" id="KW-0472">Membrane</keyword>
<evidence type="ECO:0008006" key="5">
    <source>
        <dbReference type="Google" id="ProtNLM"/>
    </source>
</evidence>
<keyword evidence="4" id="KW-1185">Reference proteome</keyword>
<proteinExistence type="predicted"/>
<dbReference type="InterPro" id="IPR011042">
    <property type="entry name" value="6-blade_b-propeller_TolB-like"/>
</dbReference>
<gene>
    <name evidence="3" type="ORF">Ahu01nite_044900</name>
</gene>
<feature type="transmembrane region" description="Helical" evidence="2">
    <location>
        <begin position="358"/>
        <end position="378"/>
    </location>
</feature>
<feature type="region of interest" description="Disordered" evidence="1">
    <location>
        <begin position="394"/>
        <end position="463"/>
    </location>
</feature>
<protein>
    <recommendedName>
        <fullName evidence="5">WD40 repeat domain-containing protein</fullName>
    </recommendedName>
</protein>
<evidence type="ECO:0000313" key="4">
    <source>
        <dbReference type="Proteomes" id="UP000603200"/>
    </source>
</evidence>